<feature type="region of interest" description="Disordered" evidence="4">
    <location>
        <begin position="1"/>
        <end position="120"/>
    </location>
</feature>
<dbReference type="GO" id="GO:0006508">
    <property type="term" value="P:proteolysis"/>
    <property type="evidence" value="ECO:0007669"/>
    <property type="project" value="UniProtKB-KW"/>
</dbReference>
<dbReference type="CDD" id="cd06779">
    <property type="entry name" value="cpPDZ_Deg_HtrA-like"/>
    <property type="match status" value="1"/>
</dbReference>
<keyword evidence="8" id="KW-1185">Reference proteome</keyword>
<dbReference type="Pfam" id="PF13365">
    <property type="entry name" value="Trypsin_2"/>
    <property type="match status" value="1"/>
</dbReference>
<dbReference type="InterPro" id="IPR036034">
    <property type="entry name" value="PDZ_sf"/>
</dbReference>
<accession>A0A917STZ7</accession>
<keyword evidence="5" id="KW-1133">Transmembrane helix</keyword>
<organism evidence="7 8">
    <name type="scientific">Nakamurella endophytica</name>
    <dbReference type="NCBI Taxonomy" id="1748367"/>
    <lineage>
        <taxon>Bacteria</taxon>
        <taxon>Bacillati</taxon>
        <taxon>Actinomycetota</taxon>
        <taxon>Actinomycetes</taxon>
        <taxon>Nakamurellales</taxon>
        <taxon>Nakamurellaceae</taxon>
        <taxon>Nakamurella</taxon>
    </lineage>
</organism>
<dbReference type="PRINTS" id="PR00834">
    <property type="entry name" value="PROTEASES2C"/>
</dbReference>
<dbReference type="SUPFAM" id="SSF50156">
    <property type="entry name" value="PDZ domain-like"/>
    <property type="match status" value="1"/>
</dbReference>
<dbReference type="SUPFAM" id="SSF50494">
    <property type="entry name" value="Trypsin-like serine proteases"/>
    <property type="match status" value="1"/>
</dbReference>
<evidence type="ECO:0000259" key="6">
    <source>
        <dbReference type="PROSITE" id="PS50106"/>
    </source>
</evidence>
<dbReference type="InterPro" id="IPR051201">
    <property type="entry name" value="Chloro_Bact_Ser_Proteases"/>
</dbReference>
<keyword evidence="5" id="KW-0812">Transmembrane</keyword>
<reference evidence="7" key="2">
    <citation type="submission" date="2020-09" db="EMBL/GenBank/DDBJ databases">
        <authorList>
            <person name="Sun Q."/>
            <person name="Zhou Y."/>
        </authorList>
    </citation>
    <scope>NUCLEOTIDE SEQUENCE</scope>
    <source>
        <strain evidence="7">CGMCC 4.7308</strain>
    </source>
</reference>
<dbReference type="InterPro" id="IPR009003">
    <property type="entry name" value="Peptidase_S1_PA"/>
</dbReference>
<keyword evidence="5" id="KW-0472">Membrane</keyword>
<dbReference type="Pfam" id="PF13180">
    <property type="entry name" value="PDZ_2"/>
    <property type="match status" value="1"/>
</dbReference>
<protein>
    <submittedName>
        <fullName evidence="7">Serine protease</fullName>
    </submittedName>
</protein>
<feature type="compositionally biased region" description="Low complexity" evidence="4">
    <location>
        <begin position="35"/>
        <end position="56"/>
    </location>
</feature>
<dbReference type="InterPro" id="IPR001478">
    <property type="entry name" value="PDZ"/>
</dbReference>
<evidence type="ECO:0000256" key="2">
    <source>
        <dbReference type="ARBA" id="ARBA00022670"/>
    </source>
</evidence>
<name>A0A917STZ7_9ACTN</name>
<keyword evidence="3" id="KW-0378">Hydrolase</keyword>
<evidence type="ECO:0000256" key="4">
    <source>
        <dbReference type="SAM" id="MobiDB-lite"/>
    </source>
</evidence>
<dbReference type="PANTHER" id="PTHR43343">
    <property type="entry name" value="PEPTIDASE S12"/>
    <property type="match status" value="1"/>
</dbReference>
<dbReference type="SMART" id="SM00228">
    <property type="entry name" value="PDZ"/>
    <property type="match status" value="1"/>
</dbReference>
<evidence type="ECO:0000313" key="8">
    <source>
        <dbReference type="Proteomes" id="UP000655208"/>
    </source>
</evidence>
<evidence type="ECO:0000256" key="3">
    <source>
        <dbReference type="ARBA" id="ARBA00022801"/>
    </source>
</evidence>
<feature type="domain" description="PDZ" evidence="6">
    <location>
        <begin position="403"/>
        <end position="459"/>
    </location>
</feature>
<comment type="caution">
    <text evidence="7">The sequence shown here is derived from an EMBL/GenBank/DDBJ whole genome shotgun (WGS) entry which is preliminary data.</text>
</comment>
<dbReference type="PROSITE" id="PS50106">
    <property type="entry name" value="PDZ"/>
    <property type="match status" value="1"/>
</dbReference>
<feature type="transmembrane region" description="Helical" evidence="5">
    <location>
        <begin position="147"/>
        <end position="168"/>
    </location>
</feature>
<dbReference type="AlphaFoldDB" id="A0A917STZ7"/>
<evidence type="ECO:0000256" key="5">
    <source>
        <dbReference type="SAM" id="Phobius"/>
    </source>
</evidence>
<comment type="similarity">
    <text evidence="1">Belongs to the peptidase S1C family.</text>
</comment>
<dbReference type="InterPro" id="IPR043504">
    <property type="entry name" value="Peptidase_S1_PA_chymotrypsin"/>
</dbReference>
<dbReference type="Gene3D" id="2.40.10.10">
    <property type="entry name" value="Trypsin-like serine proteases"/>
    <property type="match status" value="2"/>
</dbReference>
<dbReference type="RefSeq" id="WP_188940764.1">
    <property type="nucleotide sequence ID" value="NZ_BMNA01000002.1"/>
</dbReference>
<keyword evidence="2 7" id="KW-0645">Protease</keyword>
<dbReference type="Proteomes" id="UP000655208">
    <property type="component" value="Unassembled WGS sequence"/>
</dbReference>
<dbReference type="InterPro" id="IPR001940">
    <property type="entry name" value="Peptidase_S1C"/>
</dbReference>
<sequence length="498" mass="49758">MSAPPAAGRDRDAPRLAPRPLWRPPVDPAQAAAFGRPRGPSGSIPSVPVSAPSAAGSPPPVVAPEVADAFSPQGAEDAGLQRPPDPGAEPDAATSDGDDPWRDPHAQVRLGPPAEQEPAVVVVPPPPAERWSLREALFQRRLRPSALVGLLTLCLVIGVAGAAIGGWVTGRLPSAVADPQFQLATGQPAVERAPGSIAAVAARVVPAVVSIEIRSGDSGDTGSGVVIDGKGYIVTNNHVVSLAATDKAAVMTVVFNDGAHSRVPATVVGRDPETDLAVVKVDRVAGATVAQLGSSASLRVGDPVIAIGSPLGLAGTVTTGIVSALDRPVRLQGGDSDTNAVIDAVQTDAAVNPGNSGGALVDATGTVVGINTAIRTLGGDGSGSIGLGFAIPIDTARAVAEELIRTGTVVHSTIGVNARSATDGTTDGAQVQNVADGGPAAKAGIREGDVITRIGDRAVGDADSLVVAVQSLPVGRTVPVTLTRSGRTLTVQVTLAAE</sequence>
<dbReference type="GO" id="GO:0004252">
    <property type="term" value="F:serine-type endopeptidase activity"/>
    <property type="evidence" value="ECO:0007669"/>
    <property type="project" value="InterPro"/>
</dbReference>
<gene>
    <name evidence="7" type="ORF">GCM10011594_14330</name>
</gene>
<dbReference type="EMBL" id="BMNA01000002">
    <property type="protein sequence ID" value="GGL95775.1"/>
    <property type="molecule type" value="Genomic_DNA"/>
</dbReference>
<reference evidence="7" key="1">
    <citation type="journal article" date="2014" name="Int. J. Syst. Evol. Microbiol.">
        <title>Complete genome sequence of Corynebacterium casei LMG S-19264T (=DSM 44701T), isolated from a smear-ripened cheese.</title>
        <authorList>
            <consortium name="US DOE Joint Genome Institute (JGI-PGF)"/>
            <person name="Walter F."/>
            <person name="Albersmeier A."/>
            <person name="Kalinowski J."/>
            <person name="Ruckert C."/>
        </authorList>
    </citation>
    <scope>NUCLEOTIDE SEQUENCE</scope>
    <source>
        <strain evidence="7">CGMCC 4.7308</strain>
    </source>
</reference>
<proteinExistence type="inferred from homology"/>
<dbReference type="PANTHER" id="PTHR43343:SF3">
    <property type="entry name" value="PROTEASE DO-LIKE 8, CHLOROPLASTIC"/>
    <property type="match status" value="1"/>
</dbReference>
<evidence type="ECO:0000313" key="7">
    <source>
        <dbReference type="EMBL" id="GGL95775.1"/>
    </source>
</evidence>
<dbReference type="Gene3D" id="2.30.42.10">
    <property type="match status" value="1"/>
</dbReference>
<evidence type="ECO:0000256" key="1">
    <source>
        <dbReference type="ARBA" id="ARBA00010541"/>
    </source>
</evidence>